<dbReference type="Pfam" id="PF08241">
    <property type="entry name" value="Methyltransf_11"/>
    <property type="match status" value="1"/>
</dbReference>
<evidence type="ECO:0000313" key="5">
    <source>
        <dbReference type="EMBL" id="CAB5058583.1"/>
    </source>
</evidence>
<gene>
    <name evidence="2" type="ORF">UFOPK1353_00628</name>
    <name evidence="3" type="ORF">UFOPK2855_00895</name>
    <name evidence="4" type="ORF">UFOPK3026_00168</name>
    <name evidence="5" type="ORF">UFOPK4345_00108</name>
</gene>
<accession>A0A6J6BAS4</accession>
<dbReference type="EMBL" id="CAEZZK010000175">
    <property type="protein sequence ID" value="CAB4764536.1"/>
    <property type="molecule type" value="Genomic_DNA"/>
</dbReference>
<dbReference type="AlphaFoldDB" id="A0A6J6BAS4"/>
<evidence type="ECO:0000313" key="3">
    <source>
        <dbReference type="EMBL" id="CAB4764536.1"/>
    </source>
</evidence>
<dbReference type="CDD" id="cd02440">
    <property type="entry name" value="AdoMet_MTases"/>
    <property type="match status" value="1"/>
</dbReference>
<evidence type="ECO:0000313" key="4">
    <source>
        <dbReference type="EMBL" id="CAB4794714.1"/>
    </source>
</evidence>
<dbReference type="EMBL" id="CAEZSE010000088">
    <property type="protein sequence ID" value="CAB4535503.1"/>
    <property type="molecule type" value="Genomic_DNA"/>
</dbReference>
<dbReference type="InterPro" id="IPR013216">
    <property type="entry name" value="Methyltransf_11"/>
</dbReference>
<dbReference type="PANTHER" id="PTHR43591">
    <property type="entry name" value="METHYLTRANSFERASE"/>
    <property type="match status" value="1"/>
</dbReference>
<reference evidence="2" key="1">
    <citation type="submission" date="2020-05" db="EMBL/GenBank/DDBJ databases">
        <authorList>
            <person name="Chiriac C."/>
            <person name="Salcher M."/>
            <person name="Ghai R."/>
            <person name="Kavagutti S V."/>
        </authorList>
    </citation>
    <scope>NUCLEOTIDE SEQUENCE</scope>
</reference>
<dbReference type="EMBL" id="CAFBQV010000008">
    <property type="protein sequence ID" value="CAB5058583.1"/>
    <property type="molecule type" value="Genomic_DNA"/>
</dbReference>
<dbReference type="Gene3D" id="3.40.50.150">
    <property type="entry name" value="Vaccinia Virus protein VP39"/>
    <property type="match status" value="1"/>
</dbReference>
<sequence>MLTIKFDKLNLKPGDAFLDAGTGFGRHAFEAARRGARVIALDYAEQEVETTRATFAAMYQAGELDPSSFTGVLRGDATCLPFDDATFDCIVTSEVLEHIDDDTAALSELVRVLRPGGVLAATVPSWFPEKINWALSDEYHAPFVKGGHVRIYRSSELRKKLSRAGLEVGKSHKAHGLHSPYWWLRCAVGPQREDNKAVALYKKFLEWDIVSAPLITRALDRALSPAIGKSYVVYAKKPLKVNNQNVE</sequence>
<protein>
    <submittedName>
        <fullName evidence="2">Unannotated protein</fullName>
    </submittedName>
</protein>
<feature type="domain" description="Methyltransferase type 11" evidence="1">
    <location>
        <begin position="18"/>
        <end position="120"/>
    </location>
</feature>
<dbReference type="SUPFAM" id="SSF53335">
    <property type="entry name" value="S-adenosyl-L-methionine-dependent methyltransferases"/>
    <property type="match status" value="1"/>
</dbReference>
<dbReference type="GO" id="GO:0008757">
    <property type="term" value="F:S-adenosylmethionine-dependent methyltransferase activity"/>
    <property type="evidence" value="ECO:0007669"/>
    <property type="project" value="InterPro"/>
</dbReference>
<proteinExistence type="predicted"/>
<dbReference type="PANTHER" id="PTHR43591:SF24">
    <property type="entry name" value="2-METHOXY-6-POLYPRENYL-1,4-BENZOQUINOL METHYLASE, MITOCHONDRIAL"/>
    <property type="match status" value="1"/>
</dbReference>
<dbReference type="EMBL" id="CAFAAP010000014">
    <property type="protein sequence ID" value="CAB4794714.1"/>
    <property type="molecule type" value="Genomic_DNA"/>
</dbReference>
<organism evidence="2">
    <name type="scientific">freshwater metagenome</name>
    <dbReference type="NCBI Taxonomy" id="449393"/>
    <lineage>
        <taxon>unclassified sequences</taxon>
        <taxon>metagenomes</taxon>
        <taxon>ecological metagenomes</taxon>
    </lineage>
</organism>
<evidence type="ECO:0000259" key="1">
    <source>
        <dbReference type="Pfam" id="PF08241"/>
    </source>
</evidence>
<dbReference type="InterPro" id="IPR029063">
    <property type="entry name" value="SAM-dependent_MTases_sf"/>
</dbReference>
<evidence type="ECO:0000313" key="2">
    <source>
        <dbReference type="EMBL" id="CAB4535503.1"/>
    </source>
</evidence>
<name>A0A6J6BAS4_9ZZZZ</name>